<accession>A0A8T8BZJ5</accession>
<dbReference type="RefSeq" id="WP_007249805.1">
    <property type="nucleotide sequence ID" value="NZ_CP047260.1"/>
</dbReference>
<evidence type="ECO:0000313" key="2">
    <source>
        <dbReference type="Proteomes" id="UP000003811"/>
    </source>
</evidence>
<evidence type="ECO:0000313" key="1">
    <source>
        <dbReference type="EMBL" id="QHE96850.1"/>
    </source>
</evidence>
<protein>
    <recommendedName>
        <fullName evidence="3">Phage protein</fullName>
    </recommendedName>
</protein>
<dbReference type="EMBL" id="CP047260">
    <property type="protein sequence ID" value="QHE96850.1"/>
    <property type="molecule type" value="Genomic_DNA"/>
</dbReference>
<reference evidence="1 2" key="1">
    <citation type="journal article" date="2011" name="PLoS Pathog.">
        <title>Dynamic evolution of pathogenicity revealed by sequencing and comparative genomics of 19 Pseudomonas syringae isolates.</title>
        <authorList>
            <person name="Baltrus D.A."/>
            <person name="Nishimura M.T."/>
            <person name="Romanchuk A."/>
            <person name="Chang J.H."/>
            <person name="Mukhtar M.S."/>
            <person name="Cherkis K."/>
            <person name="Roach J."/>
            <person name="Grant S.R."/>
            <person name="Jones C.D."/>
            <person name="Dangl J.L."/>
        </authorList>
    </citation>
    <scope>NUCLEOTIDE SEQUENCE [LARGE SCALE GENOMIC DNA]</scope>
    <source>
        <strain evidence="1 2">ES4326</strain>
    </source>
</reference>
<evidence type="ECO:0008006" key="3">
    <source>
        <dbReference type="Google" id="ProtNLM"/>
    </source>
</evidence>
<organism evidence="1 2">
    <name type="scientific">Pseudomonas syringae pv. maculicola str. ES4326</name>
    <dbReference type="NCBI Taxonomy" id="629265"/>
    <lineage>
        <taxon>Bacteria</taxon>
        <taxon>Pseudomonadati</taxon>
        <taxon>Pseudomonadota</taxon>
        <taxon>Gammaproteobacteria</taxon>
        <taxon>Pseudomonadales</taxon>
        <taxon>Pseudomonadaceae</taxon>
        <taxon>Pseudomonas</taxon>
    </lineage>
</organism>
<proteinExistence type="predicted"/>
<sequence length="194" mass="21787">MTEKKAPDWSAIEAEYRAGQISNRMIAEKHGISEGMIRKKAKAQEWAKDLSAKVRQEVRSQLVRSEVRTSNVSERDIVLQAGITGAEVVRTHRRDARQASDLLAMLMAQLTDAAACRPDLENIIEEVCKEDETGKRYDRLMRAVSLPTHASTVRDLSTALKNLITIERQAHNLDDIGGEESYEDRLARLMGGKQ</sequence>
<dbReference type="AlphaFoldDB" id="A0A8T8BZJ5"/>
<name>A0A8T8BZJ5_PSEYM</name>
<dbReference type="Proteomes" id="UP000003811">
    <property type="component" value="Chromosome"/>
</dbReference>
<gene>
    <name evidence="1" type="ORF">PMA4326_009590</name>
</gene>